<dbReference type="AlphaFoldDB" id="A0A4C1T5Q4"/>
<proteinExistence type="predicted"/>
<comment type="caution">
    <text evidence="1">The sequence shown here is derived from an EMBL/GenBank/DDBJ whole genome shotgun (WGS) entry which is preliminary data.</text>
</comment>
<evidence type="ECO:0000313" key="1">
    <source>
        <dbReference type="EMBL" id="GBP08601.1"/>
    </source>
</evidence>
<reference evidence="1 2" key="1">
    <citation type="journal article" date="2019" name="Commun. Biol.">
        <title>The bagworm genome reveals a unique fibroin gene that provides high tensile strength.</title>
        <authorList>
            <person name="Kono N."/>
            <person name="Nakamura H."/>
            <person name="Ohtoshi R."/>
            <person name="Tomita M."/>
            <person name="Numata K."/>
            <person name="Arakawa K."/>
        </authorList>
    </citation>
    <scope>NUCLEOTIDE SEQUENCE [LARGE SCALE GENOMIC DNA]</scope>
</reference>
<accession>A0A4C1T5Q4</accession>
<name>A0A4C1T5Q4_EUMVA</name>
<dbReference type="Proteomes" id="UP000299102">
    <property type="component" value="Unassembled WGS sequence"/>
</dbReference>
<sequence length="91" mass="10280">MRVLTFLVIATLIVTASYCKLHLLALRRARHRASDPDIVTRIASEATVLNSPQVALGQRGGPKVWLNPRNSVYYTKGNWCRTGHRWNSPHT</sequence>
<dbReference type="EMBL" id="BGZK01000032">
    <property type="protein sequence ID" value="GBP08601.1"/>
    <property type="molecule type" value="Genomic_DNA"/>
</dbReference>
<protein>
    <submittedName>
        <fullName evidence="1">Uncharacterized protein</fullName>
    </submittedName>
</protein>
<organism evidence="1 2">
    <name type="scientific">Eumeta variegata</name>
    <name type="common">Bagworm moth</name>
    <name type="synonym">Eumeta japonica</name>
    <dbReference type="NCBI Taxonomy" id="151549"/>
    <lineage>
        <taxon>Eukaryota</taxon>
        <taxon>Metazoa</taxon>
        <taxon>Ecdysozoa</taxon>
        <taxon>Arthropoda</taxon>
        <taxon>Hexapoda</taxon>
        <taxon>Insecta</taxon>
        <taxon>Pterygota</taxon>
        <taxon>Neoptera</taxon>
        <taxon>Endopterygota</taxon>
        <taxon>Lepidoptera</taxon>
        <taxon>Glossata</taxon>
        <taxon>Ditrysia</taxon>
        <taxon>Tineoidea</taxon>
        <taxon>Psychidae</taxon>
        <taxon>Oiketicinae</taxon>
        <taxon>Eumeta</taxon>
    </lineage>
</organism>
<keyword evidence="2" id="KW-1185">Reference proteome</keyword>
<gene>
    <name evidence="1" type="ORF">EVAR_7214_1</name>
</gene>
<evidence type="ECO:0000313" key="2">
    <source>
        <dbReference type="Proteomes" id="UP000299102"/>
    </source>
</evidence>